<dbReference type="EMBL" id="AHYT01000001">
    <property type="protein sequence ID" value="EOT30762.1"/>
    <property type="molecule type" value="Genomic_DNA"/>
</dbReference>
<keyword evidence="11" id="KW-1185">Reference proteome</keyword>
<keyword evidence="6" id="KW-0418">Kinase</keyword>
<gene>
    <name evidence="10" type="ORF">OMQ_00466</name>
</gene>
<dbReference type="CDD" id="cd00082">
    <property type="entry name" value="HisKA"/>
    <property type="match status" value="1"/>
</dbReference>
<feature type="transmembrane region" description="Helical" evidence="8">
    <location>
        <begin position="172"/>
        <end position="194"/>
    </location>
</feature>
<feature type="transmembrane region" description="Helical" evidence="8">
    <location>
        <begin position="12"/>
        <end position="36"/>
    </location>
</feature>
<keyword evidence="5" id="KW-0808">Transferase</keyword>
<evidence type="ECO:0000256" key="1">
    <source>
        <dbReference type="ARBA" id="ARBA00000085"/>
    </source>
</evidence>
<reference evidence="10 11" key="1">
    <citation type="submission" date="2013-03" db="EMBL/GenBank/DDBJ databases">
        <title>The Genome Sequence of Enterococcus saccharolyticus ATCC_43076 (Illumina only assembly).</title>
        <authorList>
            <consortium name="The Broad Institute Genomics Platform"/>
            <consortium name="The Broad Institute Genome Sequencing Center for Infectious Disease"/>
            <person name="Earl A."/>
            <person name="Russ C."/>
            <person name="Gilmore M."/>
            <person name="Surin D."/>
            <person name="Walker B."/>
            <person name="Young S."/>
            <person name="Zeng Q."/>
            <person name="Gargeya S."/>
            <person name="Fitzgerald M."/>
            <person name="Haas B."/>
            <person name="Abouelleil A."/>
            <person name="Allen A.W."/>
            <person name="Alvarado L."/>
            <person name="Arachchi H.M."/>
            <person name="Berlin A.M."/>
            <person name="Chapman S.B."/>
            <person name="Gainer-Dewar J."/>
            <person name="Goldberg J."/>
            <person name="Griggs A."/>
            <person name="Gujja S."/>
            <person name="Hansen M."/>
            <person name="Howarth C."/>
            <person name="Imamovic A."/>
            <person name="Ireland A."/>
            <person name="Larimer J."/>
            <person name="McCowan C."/>
            <person name="Murphy C."/>
            <person name="Pearson M."/>
            <person name="Poon T.W."/>
            <person name="Priest M."/>
            <person name="Roberts A."/>
            <person name="Saif S."/>
            <person name="Shea T."/>
            <person name="Sisk P."/>
            <person name="Sykes S."/>
            <person name="Wortman J."/>
            <person name="Nusbaum C."/>
            <person name="Birren B."/>
        </authorList>
    </citation>
    <scope>NUCLEOTIDE SEQUENCE [LARGE SCALE GENOMIC DNA]</scope>
    <source>
        <strain evidence="10 11">ATCC 43076</strain>
    </source>
</reference>
<dbReference type="EC" id="2.7.13.3" evidence="3"/>
<dbReference type="InterPro" id="IPR005467">
    <property type="entry name" value="His_kinase_dom"/>
</dbReference>
<dbReference type="GO" id="GO:0016036">
    <property type="term" value="P:cellular response to phosphate starvation"/>
    <property type="evidence" value="ECO:0007669"/>
    <property type="project" value="TreeGrafter"/>
</dbReference>
<accession>S0NUX7</accession>
<keyword evidence="8" id="KW-0472">Membrane</keyword>
<keyword evidence="4" id="KW-0597">Phosphoprotein</keyword>
<keyword evidence="8" id="KW-0812">Transmembrane</keyword>
<dbReference type="OrthoDB" id="9813151at2"/>
<dbReference type="InterPro" id="IPR036890">
    <property type="entry name" value="HATPase_C_sf"/>
</dbReference>
<dbReference type="SMART" id="SM00388">
    <property type="entry name" value="HisKA"/>
    <property type="match status" value="1"/>
</dbReference>
<dbReference type="Pfam" id="PF02518">
    <property type="entry name" value="HATPase_c"/>
    <property type="match status" value="1"/>
</dbReference>
<dbReference type="Pfam" id="PF00512">
    <property type="entry name" value="HisKA"/>
    <property type="match status" value="1"/>
</dbReference>
<evidence type="ECO:0000256" key="8">
    <source>
        <dbReference type="SAM" id="Phobius"/>
    </source>
</evidence>
<dbReference type="Gene3D" id="3.30.565.10">
    <property type="entry name" value="Histidine kinase-like ATPase, C-terminal domain"/>
    <property type="match status" value="1"/>
</dbReference>
<dbReference type="InterPro" id="IPR004358">
    <property type="entry name" value="Sig_transdc_His_kin-like_C"/>
</dbReference>
<evidence type="ECO:0000256" key="6">
    <source>
        <dbReference type="ARBA" id="ARBA00022777"/>
    </source>
</evidence>
<dbReference type="Gene3D" id="1.10.287.130">
    <property type="match status" value="1"/>
</dbReference>
<keyword evidence="8" id="KW-1133">Transmembrane helix</keyword>
<name>S0NUX7_9ENTE</name>
<dbReference type="PATRIC" id="fig|1139996.3.peg.460"/>
<evidence type="ECO:0000256" key="5">
    <source>
        <dbReference type="ARBA" id="ARBA00022679"/>
    </source>
</evidence>
<sequence>MNKTLSRKQRRNFFFMNVSAFAVIFVFLGMIILQLLSQTAYRETDQAITEMNHNPEFIQQEIARYRDDSFPENNFHKEPPKSPSSNRFNTQIILWSKDGEILNKEAIGGRFSQMENLRLQTNDLEEIKTVTIQDEEDELIFHSLTKAYSDNEIAYVQILSNVNQIQHSLQNFRIIVVGCMIVFWLLSMGISYWLSAISMKPILKAWQKQQEFVENASHELRTPLTIIHNRLESLFRKPDHTILDESESIAQALNETRRLTGLTADLLTIARSDANQLTLEKETVETTAFLTELVLPFQEMAELEEKMFTLAVSDSPSVVMDRKKIYQVIVILLDNALKYTKQGDRIQVSASRKNKSWEVHVQNTGPSISKEAQQHLFDRFYREDKSRSKETGGYGLGLAIAKQIVEEHQGTITVKDVSPHGADFCIQLPLN</sequence>
<dbReference type="SUPFAM" id="SSF47384">
    <property type="entry name" value="Homodimeric domain of signal transducing histidine kinase"/>
    <property type="match status" value="1"/>
</dbReference>
<evidence type="ECO:0000259" key="9">
    <source>
        <dbReference type="PROSITE" id="PS50109"/>
    </source>
</evidence>
<evidence type="ECO:0000256" key="2">
    <source>
        <dbReference type="ARBA" id="ARBA00004370"/>
    </source>
</evidence>
<dbReference type="SMART" id="SM00387">
    <property type="entry name" value="HATPase_c"/>
    <property type="match status" value="1"/>
</dbReference>
<comment type="caution">
    <text evidence="10">The sequence shown here is derived from an EMBL/GenBank/DDBJ whole genome shotgun (WGS) entry which is preliminary data.</text>
</comment>
<organism evidence="10 11">
    <name type="scientific">Enterococcus saccharolyticus subsp. saccharolyticus ATCC 43076</name>
    <dbReference type="NCBI Taxonomy" id="1139996"/>
    <lineage>
        <taxon>Bacteria</taxon>
        <taxon>Bacillati</taxon>
        <taxon>Bacillota</taxon>
        <taxon>Bacilli</taxon>
        <taxon>Lactobacillales</taxon>
        <taxon>Enterococcaceae</taxon>
        <taxon>Enterococcus</taxon>
    </lineage>
</organism>
<protein>
    <recommendedName>
        <fullName evidence="3">histidine kinase</fullName>
        <ecNumber evidence="3">2.7.13.3</ecNumber>
    </recommendedName>
</protein>
<dbReference type="PANTHER" id="PTHR45453:SF1">
    <property type="entry name" value="PHOSPHATE REGULON SENSOR PROTEIN PHOR"/>
    <property type="match status" value="1"/>
</dbReference>
<dbReference type="eggNOG" id="COG5002">
    <property type="taxonomic scope" value="Bacteria"/>
</dbReference>
<dbReference type="GO" id="GO:0000155">
    <property type="term" value="F:phosphorelay sensor kinase activity"/>
    <property type="evidence" value="ECO:0007669"/>
    <property type="project" value="InterPro"/>
</dbReference>
<keyword evidence="7" id="KW-0902">Two-component regulatory system</keyword>
<evidence type="ECO:0000313" key="11">
    <source>
        <dbReference type="Proteomes" id="UP000014136"/>
    </source>
</evidence>
<dbReference type="Proteomes" id="UP000014136">
    <property type="component" value="Unassembled WGS sequence"/>
</dbReference>
<dbReference type="AlphaFoldDB" id="S0NUX7"/>
<dbReference type="PROSITE" id="PS50109">
    <property type="entry name" value="HIS_KIN"/>
    <property type="match status" value="1"/>
</dbReference>
<dbReference type="STRING" id="41997.RV16_GL001310"/>
<dbReference type="InterPro" id="IPR003594">
    <property type="entry name" value="HATPase_dom"/>
</dbReference>
<dbReference type="PANTHER" id="PTHR45453">
    <property type="entry name" value="PHOSPHATE REGULON SENSOR PROTEIN PHOR"/>
    <property type="match status" value="1"/>
</dbReference>
<dbReference type="InterPro" id="IPR003661">
    <property type="entry name" value="HisK_dim/P_dom"/>
</dbReference>
<comment type="subcellular location">
    <subcellularLocation>
        <location evidence="2">Membrane</location>
    </subcellularLocation>
</comment>
<dbReference type="InterPro" id="IPR050351">
    <property type="entry name" value="BphY/WalK/GraS-like"/>
</dbReference>
<evidence type="ECO:0000313" key="10">
    <source>
        <dbReference type="EMBL" id="EOT30762.1"/>
    </source>
</evidence>
<dbReference type="FunFam" id="3.30.565.10:FF:000006">
    <property type="entry name" value="Sensor histidine kinase WalK"/>
    <property type="match status" value="1"/>
</dbReference>
<evidence type="ECO:0000256" key="7">
    <source>
        <dbReference type="ARBA" id="ARBA00023012"/>
    </source>
</evidence>
<dbReference type="SUPFAM" id="SSF55874">
    <property type="entry name" value="ATPase domain of HSP90 chaperone/DNA topoisomerase II/histidine kinase"/>
    <property type="match status" value="1"/>
</dbReference>
<evidence type="ECO:0000256" key="3">
    <source>
        <dbReference type="ARBA" id="ARBA00012438"/>
    </source>
</evidence>
<evidence type="ECO:0000256" key="4">
    <source>
        <dbReference type="ARBA" id="ARBA00022553"/>
    </source>
</evidence>
<dbReference type="RefSeq" id="WP_016174277.1">
    <property type="nucleotide sequence ID" value="NZ_KE136389.1"/>
</dbReference>
<dbReference type="GO" id="GO:0004721">
    <property type="term" value="F:phosphoprotein phosphatase activity"/>
    <property type="evidence" value="ECO:0007669"/>
    <property type="project" value="TreeGrafter"/>
</dbReference>
<dbReference type="PRINTS" id="PR00344">
    <property type="entry name" value="BCTRLSENSOR"/>
</dbReference>
<comment type="catalytic activity">
    <reaction evidence="1">
        <text>ATP + protein L-histidine = ADP + protein N-phospho-L-histidine.</text>
        <dbReference type="EC" id="2.7.13.3"/>
    </reaction>
</comment>
<proteinExistence type="predicted"/>
<feature type="domain" description="Histidine kinase" evidence="9">
    <location>
        <begin position="215"/>
        <end position="431"/>
    </location>
</feature>
<dbReference type="HOGENOM" id="CLU_000445_89_6_9"/>
<dbReference type="InterPro" id="IPR036097">
    <property type="entry name" value="HisK_dim/P_sf"/>
</dbReference>
<dbReference type="GO" id="GO:0005886">
    <property type="term" value="C:plasma membrane"/>
    <property type="evidence" value="ECO:0007669"/>
    <property type="project" value="TreeGrafter"/>
</dbReference>